<dbReference type="PANTHER" id="PTHR43178">
    <property type="entry name" value="DIHYDROLIPOAMIDE ACETYLTRANSFERASE COMPONENT OF PYRUVATE DEHYDROGENASE COMPLEX"/>
    <property type="match status" value="1"/>
</dbReference>
<evidence type="ECO:0000256" key="3">
    <source>
        <dbReference type="ARBA" id="ARBA00022679"/>
    </source>
</evidence>
<evidence type="ECO:0000256" key="5">
    <source>
        <dbReference type="ARBA" id="ARBA00023315"/>
    </source>
</evidence>
<dbReference type="SUPFAM" id="SSF51230">
    <property type="entry name" value="Single hybrid motif"/>
    <property type="match status" value="1"/>
</dbReference>
<feature type="domain" description="Peripheral subunit-binding (PSBD)" evidence="9">
    <location>
        <begin position="141"/>
        <end position="178"/>
    </location>
</feature>
<evidence type="ECO:0000313" key="10">
    <source>
        <dbReference type="EMBL" id="MBL0389275.1"/>
    </source>
</evidence>
<dbReference type="RefSeq" id="WP_201638277.1">
    <property type="nucleotide sequence ID" value="NZ_JAEQNB010000010.1"/>
</dbReference>
<dbReference type="EMBL" id="JAEQNB010000010">
    <property type="protein sequence ID" value="MBL0389275.1"/>
    <property type="molecule type" value="Genomic_DNA"/>
</dbReference>
<dbReference type="PANTHER" id="PTHR43178:SF5">
    <property type="entry name" value="LIPOAMIDE ACYLTRANSFERASE COMPONENT OF BRANCHED-CHAIN ALPHA-KETO ACID DEHYDROGENASE COMPLEX, MITOCHONDRIAL"/>
    <property type="match status" value="1"/>
</dbReference>
<evidence type="ECO:0000256" key="7">
    <source>
        <dbReference type="SAM" id="MobiDB-lite"/>
    </source>
</evidence>
<reference evidence="10 11" key="1">
    <citation type="submission" date="2021-01" db="EMBL/GenBank/DDBJ databases">
        <title>Tumebacillus sp. strain ITR2 16S ribosomal RNA gene Genome sequencing and assembly.</title>
        <authorList>
            <person name="Kang M."/>
        </authorList>
    </citation>
    <scope>NUCLEOTIDE SEQUENCE [LARGE SCALE GENOMIC DNA]</scope>
    <source>
        <strain evidence="10 11">ITR2</strain>
    </source>
</reference>
<dbReference type="InterPro" id="IPR001078">
    <property type="entry name" value="2-oxoacid_DH_actylTfrase"/>
</dbReference>
<dbReference type="InterPro" id="IPR011053">
    <property type="entry name" value="Single_hybrid_motif"/>
</dbReference>
<proteinExistence type="inferred from homology"/>
<feature type="compositionally biased region" description="Polar residues" evidence="7">
    <location>
        <begin position="90"/>
        <end position="114"/>
    </location>
</feature>
<keyword evidence="5 6" id="KW-0012">Acyltransferase</keyword>
<comment type="cofactor">
    <cofactor evidence="1 6">
        <name>(R)-lipoate</name>
        <dbReference type="ChEBI" id="CHEBI:83088"/>
    </cofactor>
</comment>
<comment type="similarity">
    <text evidence="2 6">Belongs to the 2-oxoacid dehydrogenase family.</text>
</comment>
<keyword evidence="4 6" id="KW-0450">Lipoyl</keyword>
<accession>A0ABS1JG66</accession>
<evidence type="ECO:0000256" key="6">
    <source>
        <dbReference type="RuleBase" id="RU003423"/>
    </source>
</evidence>
<dbReference type="InterPro" id="IPR050743">
    <property type="entry name" value="2-oxoacid_DH_E2_comp"/>
</dbReference>
<dbReference type="Gene3D" id="2.40.50.100">
    <property type="match status" value="1"/>
</dbReference>
<comment type="caution">
    <text evidence="10">The sequence shown here is derived from an EMBL/GenBank/DDBJ whole genome shotgun (WGS) entry which is preliminary data.</text>
</comment>
<feature type="region of interest" description="Disordered" evidence="7">
    <location>
        <begin position="201"/>
        <end position="222"/>
    </location>
</feature>
<evidence type="ECO:0000259" key="8">
    <source>
        <dbReference type="PROSITE" id="PS50968"/>
    </source>
</evidence>
<organism evidence="10 11">
    <name type="scientific">Tumebacillus amylolyticus</name>
    <dbReference type="NCBI Taxonomy" id="2801339"/>
    <lineage>
        <taxon>Bacteria</taxon>
        <taxon>Bacillati</taxon>
        <taxon>Bacillota</taxon>
        <taxon>Bacilli</taxon>
        <taxon>Bacillales</taxon>
        <taxon>Alicyclobacillaceae</taxon>
        <taxon>Tumebacillus</taxon>
    </lineage>
</organism>
<dbReference type="CDD" id="cd06849">
    <property type="entry name" value="lipoyl_domain"/>
    <property type="match status" value="1"/>
</dbReference>
<name>A0ABS1JG66_9BACL</name>
<evidence type="ECO:0000256" key="1">
    <source>
        <dbReference type="ARBA" id="ARBA00001938"/>
    </source>
</evidence>
<dbReference type="EC" id="2.3.1.-" evidence="6"/>
<dbReference type="SUPFAM" id="SSF47005">
    <property type="entry name" value="Peripheral subunit-binding domain of 2-oxo acid dehydrogenase complex"/>
    <property type="match status" value="1"/>
</dbReference>
<dbReference type="Pfam" id="PF00198">
    <property type="entry name" value="2-oxoacid_dh"/>
    <property type="match status" value="1"/>
</dbReference>
<dbReference type="Pfam" id="PF00364">
    <property type="entry name" value="Biotin_lipoyl"/>
    <property type="match status" value="1"/>
</dbReference>
<evidence type="ECO:0000259" key="9">
    <source>
        <dbReference type="PROSITE" id="PS51826"/>
    </source>
</evidence>
<gene>
    <name evidence="10" type="ORF">JJB07_22040</name>
</gene>
<feature type="region of interest" description="Disordered" evidence="7">
    <location>
        <begin position="87"/>
        <end position="142"/>
    </location>
</feature>
<evidence type="ECO:0000313" key="11">
    <source>
        <dbReference type="Proteomes" id="UP000602284"/>
    </source>
</evidence>
<keyword evidence="11" id="KW-1185">Reference proteome</keyword>
<evidence type="ECO:0000256" key="4">
    <source>
        <dbReference type="ARBA" id="ARBA00022823"/>
    </source>
</evidence>
<dbReference type="InterPro" id="IPR000089">
    <property type="entry name" value="Biotin_lipoyl"/>
</dbReference>
<dbReference type="SUPFAM" id="SSF52777">
    <property type="entry name" value="CoA-dependent acyltransferases"/>
    <property type="match status" value="1"/>
</dbReference>
<dbReference type="Gene3D" id="4.10.320.10">
    <property type="entry name" value="E3-binding domain"/>
    <property type="match status" value="1"/>
</dbReference>
<sequence length="453" mass="48499">MTVAFKLPDVGEGIHEAEIVRWLVNVGDTVREFDPIVEVQTDKALVELPAPTTGTILEIKAQAGHLAYVGDVIVVFGEKGVEPAVEVSSAAGTTTPAGNVSSAAGTTTSRNDNLSSDKIKSSAAEAVQAGAQPPHPAGRPLATPATRKLARELGVDLKLVPGTGKGGRITKEDLQLFHQGGTSTATTPNVHEEVVASYDNPPVTSAPTSAPIAIPPGTPGTEERVPLRGLRRTIANRMVQSAFTAPHVTAFDDVDMTDLITYRKQANALLTDRNVKLTFLPFILKALVSALKAHPYLNAHMDDAASEIVLKKDYNIGIAVDTPDGLLVPVVKHVDRKSILDLASEIKHLVDKTQARTLDLAEMKGGTFTISNMGPIGGLFATPILNYPEVGILGIHKIEEKPVVRNGEIVIRSMMNLSLSFDHRVIDGATAVRFTNHMKRLLENPNLMFLEMN</sequence>
<dbReference type="InterPro" id="IPR004167">
    <property type="entry name" value="PSBD"/>
</dbReference>
<dbReference type="PROSITE" id="PS51826">
    <property type="entry name" value="PSBD"/>
    <property type="match status" value="1"/>
</dbReference>
<dbReference type="InterPro" id="IPR036625">
    <property type="entry name" value="E3-bd_dom_sf"/>
</dbReference>
<evidence type="ECO:0000256" key="2">
    <source>
        <dbReference type="ARBA" id="ARBA00007317"/>
    </source>
</evidence>
<dbReference type="Pfam" id="PF02817">
    <property type="entry name" value="E3_binding"/>
    <property type="match status" value="1"/>
</dbReference>
<feature type="domain" description="Lipoyl-binding" evidence="8">
    <location>
        <begin position="2"/>
        <end position="77"/>
    </location>
</feature>
<dbReference type="Gene3D" id="3.30.559.10">
    <property type="entry name" value="Chloramphenicol acetyltransferase-like domain"/>
    <property type="match status" value="1"/>
</dbReference>
<dbReference type="InterPro" id="IPR023213">
    <property type="entry name" value="CAT-like_dom_sf"/>
</dbReference>
<dbReference type="PROSITE" id="PS50968">
    <property type="entry name" value="BIOTINYL_LIPOYL"/>
    <property type="match status" value="1"/>
</dbReference>
<keyword evidence="3 6" id="KW-0808">Transferase</keyword>
<dbReference type="Proteomes" id="UP000602284">
    <property type="component" value="Unassembled WGS sequence"/>
</dbReference>
<protein>
    <recommendedName>
        <fullName evidence="6">Dihydrolipoamide acetyltransferase component of pyruvate dehydrogenase complex</fullName>
        <ecNumber evidence="6">2.3.1.-</ecNumber>
    </recommendedName>
</protein>